<keyword evidence="3" id="KW-1185">Reference proteome</keyword>
<reference evidence="2 3" key="1">
    <citation type="submission" date="2023-08" db="EMBL/GenBank/DDBJ databases">
        <title>Implementing the SeqCode for naming new Mesorhizobium species isolated from Vachellia karroo root nodules.</title>
        <authorList>
            <person name="Van Lill M."/>
        </authorList>
    </citation>
    <scope>NUCLEOTIDE SEQUENCE [LARGE SCALE GENOMIC DNA]</scope>
    <source>
        <strain evidence="2 3">MSK 1335</strain>
    </source>
</reference>
<comment type="caution">
    <text evidence="2">The sequence shown here is derived from an EMBL/GenBank/DDBJ whole genome shotgun (WGS) entry which is preliminary data.</text>
</comment>
<dbReference type="InterPro" id="IPR025364">
    <property type="entry name" value="DUF4268"/>
</dbReference>
<sequence length="329" mass="38054">MNVAPLGRLEKVSVRDVWQTEAQHFTPWLARPDNLAVLAEALNMELEIEAQEKNVGPFRADILCKDAADGSWVLIENQLERTDHGHLGQLLTYASGLQTVTIVWIATEFTEEHRAALDWLNVITDEKFKFFGLEVELWRIGDSPAAPKFNMVSQPNEWSRSVGQAARRIEAEALTETKALQLRFWTQLQERLRNHPSLRPQKPLPQNWYVFRIGRSGFHLGSSINTREERIGVELYIHHDSAKAFFGLLKKDKERIDAEIGLELEWQELPNRAACRIAHYRNEIDPFDEARWPEYLDWMIHTLERFHAVFVARVRALDADQFDPEAPGL</sequence>
<dbReference type="Proteomes" id="UP001276840">
    <property type="component" value="Unassembled WGS sequence"/>
</dbReference>
<dbReference type="Gene3D" id="3.40.1350.10">
    <property type="match status" value="1"/>
</dbReference>
<dbReference type="Pfam" id="PF14088">
    <property type="entry name" value="DUF4268"/>
    <property type="match status" value="1"/>
</dbReference>
<evidence type="ECO:0000313" key="3">
    <source>
        <dbReference type="Proteomes" id="UP001276840"/>
    </source>
</evidence>
<organism evidence="2 3">
    <name type="scientific">Mesorhizobium montanum</name>
    <dbReference type="NCBI Taxonomy" id="3072323"/>
    <lineage>
        <taxon>Bacteria</taxon>
        <taxon>Pseudomonadati</taxon>
        <taxon>Pseudomonadota</taxon>
        <taxon>Alphaproteobacteria</taxon>
        <taxon>Hyphomicrobiales</taxon>
        <taxon>Phyllobacteriaceae</taxon>
        <taxon>Mesorhizobium</taxon>
    </lineage>
</organism>
<evidence type="ECO:0000313" key="2">
    <source>
        <dbReference type="EMBL" id="MDX8525132.1"/>
    </source>
</evidence>
<dbReference type="RefSeq" id="WP_320233042.1">
    <property type="nucleotide sequence ID" value="NZ_JAVIJF010000007.1"/>
</dbReference>
<proteinExistence type="predicted"/>
<protein>
    <submittedName>
        <fullName evidence="2">DUF4268 domain-containing protein</fullName>
    </submittedName>
</protein>
<dbReference type="EMBL" id="JAVIJF010000007">
    <property type="protein sequence ID" value="MDX8525132.1"/>
    <property type="molecule type" value="Genomic_DNA"/>
</dbReference>
<feature type="domain" description="DUF4268" evidence="1">
    <location>
        <begin position="180"/>
        <end position="311"/>
    </location>
</feature>
<name>A0ABU4ZKF9_9HYPH</name>
<evidence type="ECO:0000259" key="1">
    <source>
        <dbReference type="Pfam" id="PF14088"/>
    </source>
</evidence>
<accession>A0ABU4ZKF9</accession>
<gene>
    <name evidence="2" type="ORF">RFM68_11485</name>
</gene>
<dbReference type="InterPro" id="IPR011856">
    <property type="entry name" value="tRNA_endonuc-like_dom_sf"/>
</dbReference>